<feature type="compositionally biased region" description="Low complexity" evidence="1">
    <location>
        <begin position="44"/>
        <end position="83"/>
    </location>
</feature>
<evidence type="ECO:0000313" key="3">
    <source>
        <dbReference type="EMBL" id="KAA8628321.1"/>
    </source>
</evidence>
<evidence type="ECO:0000256" key="2">
    <source>
        <dbReference type="SAM" id="Phobius"/>
    </source>
</evidence>
<dbReference type="EMBL" id="NMPR01000191">
    <property type="protein sequence ID" value="KAA8628321.1"/>
    <property type="molecule type" value="Genomic_DNA"/>
</dbReference>
<feature type="transmembrane region" description="Helical" evidence="2">
    <location>
        <begin position="124"/>
        <end position="141"/>
    </location>
</feature>
<keyword evidence="2" id="KW-0812">Transmembrane</keyword>
<comment type="caution">
    <text evidence="3">The sequence shown here is derived from an EMBL/GenBank/DDBJ whole genome shotgun (WGS) entry which is preliminary data.</text>
</comment>
<accession>A0A8S8ZHU9</accession>
<dbReference type="Proteomes" id="UP000433876">
    <property type="component" value="Unassembled WGS sequence"/>
</dbReference>
<feature type="transmembrane region" description="Helical" evidence="2">
    <location>
        <begin position="172"/>
        <end position="192"/>
    </location>
</feature>
<sequence>MMMPILGLPLPPPSHIPLLLHLLIETFASLSFLLHPESQLPLLSSSGSSSATTTNTTTTTTTPSGSKSTTTTTPTAKITPTPKEATEATEARLILSNFGGLLLSVNLVVFYLLFLFTGPGKEEVIWGVTGCLGVYHAFPLWRAWRRMNLPLEEEEGKEKVDDKTQKTLGGPVVHFFVHAFVGGLMGAVGFGLL</sequence>
<keyword evidence="2" id="KW-0472">Membrane</keyword>
<dbReference type="VEuPathDB" id="FungiDB:SMAC_03422"/>
<gene>
    <name evidence="3" type="ORF">SMACR_03422</name>
</gene>
<keyword evidence="2" id="KW-1133">Transmembrane helix</keyword>
<evidence type="ECO:0000256" key="1">
    <source>
        <dbReference type="SAM" id="MobiDB-lite"/>
    </source>
</evidence>
<protein>
    <submittedName>
        <fullName evidence="3">Uncharacterized protein</fullName>
    </submittedName>
</protein>
<proteinExistence type="predicted"/>
<reference evidence="3 4" key="1">
    <citation type="submission" date="2017-07" db="EMBL/GenBank/DDBJ databases">
        <title>Genome sequence of the Sordaria macrospora wild type strain R19027.</title>
        <authorList>
            <person name="Nowrousian M."/>
            <person name="Teichert I."/>
            <person name="Kueck U."/>
        </authorList>
    </citation>
    <scope>NUCLEOTIDE SEQUENCE [LARGE SCALE GENOMIC DNA]</scope>
    <source>
        <strain evidence="3 4">R19027</strain>
        <tissue evidence="3">Mycelium</tissue>
    </source>
</reference>
<feature type="region of interest" description="Disordered" evidence="1">
    <location>
        <begin position="43"/>
        <end position="84"/>
    </location>
</feature>
<dbReference type="AlphaFoldDB" id="A0A8S8ZHU9"/>
<dbReference type="OMA" id="GKEEVIW"/>
<evidence type="ECO:0000313" key="4">
    <source>
        <dbReference type="Proteomes" id="UP000433876"/>
    </source>
</evidence>
<feature type="transmembrane region" description="Helical" evidence="2">
    <location>
        <begin position="98"/>
        <end position="118"/>
    </location>
</feature>
<name>A0A8S8ZHU9_SORMA</name>
<organism evidence="3 4">
    <name type="scientific">Sordaria macrospora</name>
    <dbReference type="NCBI Taxonomy" id="5147"/>
    <lineage>
        <taxon>Eukaryota</taxon>
        <taxon>Fungi</taxon>
        <taxon>Dikarya</taxon>
        <taxon>Ascomycota</taxon>
        <taxon>Pezizomycotina</taxon>
        <taxon>Sordariomycetes</taxon>
        <taxon>Sordariomycetidae</taxon>
        <taxon>Sordariales</taxon>
        <taxon>Sordariaceae</taxon>
        <taxon>Sordaria</taxon>
    </lineage>
</organism>